<evidence type="ECO:0000256" key="10">
    <source>
        <dbReference type="SAM" id="Phobius"/>
    </source>
</evidence>
<evidence type="ECO:0000256" key="1">
    <source>
        <dbReference type="ARBA" id="ARBA00004651"/>
    </source>
</evidence>
<evidence type="ECO:0008006" key="15">
    <source>
        <dbReference type="Google" id="ProtNLM"/>
    </source>
</evidence>
<feature type="transmembrane region" description="Helical" evidence="10">
    <location>
        <begin position="6"/>
        <end position="31"/>
    </location>
</feature>
<dbReference type="PANTHER" id="PTHR43099:SF5">
    <property type="entry name" value="HLYC_CORC FAMILY TRANSPORTER"/>
    <property type="match status" value="1"/>
</dbReference>
<evidence type="ECO:0000256" key="9">
    <source>
        <dbReference type="PROSITE-ProRule" id="PRU01193"/>
    </source>
</evidence>
<evidence type="ECO:0000259" key="11">
    <source>
        <dbReference type="PROSITE" id="PS51371"/>
    </source>
</evidence>
<accession>A0A0X8JR83</accession>
<dbReference type="InterPro" id="IPR000644">
    <property type="entry name" value="CBS_dom"/>
</dbReference>
<dbReference type="InterPro" id="IPR005170">
    <property type="entry name" value="Transptr-assoc_dom"/>
</dbReference>
<evidence type="ECO:0000256" key="7">
    <source>
        <dbReference type="ARBA" id="ARBA00023136"/>
    </source>
</evidence>
<dbReference type="AlphaFoldDB" id="A0A0X8JR83"/>
<evidence type="ECO:0000313" key="13">
    <source>
        <dbReference type="EMBL" id="AMD93058.1"/>
    </source>
</evidence>
<dbReference type="CDD" id="cd04590">
    <property type="entry name" value="CBS_pair_CorC_HlyC_assoc"/>
    <property type="match status" value="1"/>
</dbReference>
<dbReference type="EMBL" id="CP014230">
    <property type="protein sequence ID" value="AMD93058.1"/>
    <property type="molecule type" value="Genomic_DNA"/>
</dbReference>
<evidence type="ECO:0000256" key="6">
    <source>
        <dbReference type="ARBA" id="ARBA00023122"/>
    </source>
</evidence>
<dbReference type="Pfam" id="PF01595">
    <property type="entry name" value="CNNM"/>
    <property type="match status" value="1"/>
</dbReference>
<evidence type="ECO:0000259" key="12">
    <source>
        <dbReference type="PROSITE" id="PS51846"/>
    </source>
</evidence>
<keyword evidence="2" id="KW-1003">Cell membrane</keyword>
<dbReference type="Pfam" id="PF03471">
    <property type="entry name" value="CorC_HlyC"/>
    <property type="match status" value="1"/>
</dbReference>
<gene>
    <name evidence="13" type="ORF">AXF15_08090</name>
</gene>
<feature type="transmembrane region" description="Helical" evidence="10">
    <location>
        <begin position="57"/>
        <end position="78"/>
    </location>
</feature>
<feature type="domain" description="CNNM transmembrane" evidence="12">
    <location>
        <begin position="1"/>
        <end position="202"/>
    </location>
</feature>
<evidence type="ECO:0000256" key="3">
    <source>
        <dbReference type="ARBA" id="ARBA00022692"/>
    </source>
</evidence>
<dbReference type="SUPFAM" id="SSF56176">
    <property type="entry name" value="FAD-binding/transporter-associated domain-like"/>
    <property type="match status" value="1"/>
</dbReference>
<feature type="domain" description="CBS" evidence="11">
    <location>
        <begin position="221"/>
        <end position="281"/>
    </location>
</feature>
<feature type="transmembrane region" description="Helical" evidence="10">
    <location>
        <begin position="98"/>
        <end position="119"/>
    </location>
</feature>
<dbReference type="Gene3D" id="3.30.465.10">
    <property type="match status" value="1"/>
</dbReference>
<evidence type="ECO:0000256" key="8">
    <source>
        <dbReference type="PROSITE-ProRule" id="PRU00703"/>
    </source>
</evidence>
<feature type="domain" description="CBS" evidence="11">
    <location>
        <begin position="284"/>
        <end position="344"/>
    </location>
</feature>
<dbReference type="InterPro" id="IPR046342">
    <property type="entry name" value="CBS_dom_sf"/>
</dbReference>
<evidence type="ECO:0000256" key="4">
    <source>
        <dbReference type="ARBA" id="ARBA00022737"/>
    </source>
</evidence>
<keyword evidence="3 9" id="KW-0812">Transmembrane</keyword>
<dbReference type="KEGG" id="doa:AXF15_08090"/>
<protein>
    <recommendedName>
        <fullName evidence="15">HlyC/CorC family transporter</fullName>
    </recommendedName>
</protein>
<evidence type="ECO:0000256" key="5">
    <source>
        <dbReference type="ARBA" id="ARBA00022989"/>
    </source>
</evidence>
<keyword evidence="5 9" id="KW-1133">Transmembrane helix</keyword>
<proteinExistence type="predicted"/>
<keyword evidence="7 9" id="KW-0472">Membrane</keyword>
<dbReference type="Gene3D" id="3.10.580.10">
    <property type="entry name" value="CBS-domain"/>
    <property type="match status" value="1"/>
</dbReference>
<keyword evidence="4" id="KW-0677">Repeat</keyword>
<dbReference type="RefSeq" id="WP_066605760.1">
    <property type="nucleotide sequence ID" value="NZ_CP014230.1"/>
</dbReference>
<dbReference type="InterPro" id="IPR036318">
    <property type="entry name" value="FAD-bd_PCMH-like_sf"/>
</dbReference>
<evidence type="ECO:0000313" key="14">
    <source>
        <dbReference type="Proteomes" id="UP000063964"/>
    </source>
</evidence>
<dbReference type="STRING" id="888061.AXF15_08090"/>
<organism evidence="13 14">
    <name type="scientific">Desulfomicrobium orale DSM 12838</name>
    <dbReference type="NCBI Taxonomy" id="888061"/>
    <lineage>
        <taxon>Bacteria</taxon>
        <taxon>Pseudomonadati</taxon>
        <taxon>Thermodesulfobacteriota</taxon>
        <taxon>Desulfovibrionia</taxon>
        <taxon>Desulfovibrionales</taxon>
        <taxon>Desulfomicrobiaceae</taxon>
        <taxon>Desulfomicrobium</taxon>
    </lineage>
</organism>
<dbReference type="PANTHER" id="PTHR43099">
    <property type="entry name" value="UPF0053 PROTEIN YRKA"/>
    <property type="match status" value="1"/>
</dbReference>
<sequence length="433" mass="48375">MLRSGLFLLLVILLVLANGFFVASEFSLVAVRRSRVASLAAEGHRRYKRLLRVIDNLNAYISATQLGITLSSLALGWIGEPAIARLLDPLLQNYVPDAVLHSLSFAISFSLITFLHIVLGELAPKTIALDQAEKTALIVALPMEIFHRVFYWPIRLLDRAGNLTVRMLGFSPNASHGSVYTEEELRMLIDASYSSGQIEEEKRRLIRRAFDFDTTEAHEAMVPRSEITALPVDATLDETLEAFRVHGYSRLPVYGKDLDDMVGVLFRQDMEPFMSKTPGLVFSMTAIIHPPVFVPVGKHLGSLLKQMQATRTHLVFVMDEYGGLEGLVTLEDVLEEIVGEINDEYDEEVRSQIVRDGGQFVLDGMLTVRDANRKLGLSLPESEAYTTMAGFLLAQAGRVLETGDVISLPEGVFTVERMDRRRIQRIRFAPSPE</sequence>
<reference evidence="14" key="1">
    <citation type="submission" date="2016-02" db="EMBL/GenBank/DDBJ databases">
        <authorList>
            <person name="Holder M.E."/>
            <person name="Ajami N.J."/>
            <person name="Petrosino J.F."/>
        </authorList>
    </citation>
    <scope>NUCLEOTIDE SEQUENCE [LARGE SCALE GENOMIC DNA]</scope>
    <source>
        <strain evidence="14">DSM 12838</strain>
    </source>
</reference>
<dbReference type="SUPFAM" id="SSF54631">
    <property type="entry name" value="CBS-domain pair"/>
    <property type="match status" value="1"/>
</dbReference>
<comment type="subcellular location">
    <subcellularLocation>
        <location evidence="1">Cell membrane</location>
        <topology evidence="1">Multi-pass membrane protein</topology>
    </subcellularLocation>
</comment>
<dbReference type="OrthoDB" id="9798188at2"/>
<dbReference type="SMART" id="SM01091">
    <property type="entry name" value="CorC_HlyC"/>
    <property type="match status" value="1"/>
</dbReference>
<dbReference type="InterPro" id="IPR002550">
    <property type="entry name" value="CNNM"/>
</dbReference>
<dbReference type="Proteomes" id="UP000063964">
    <property type="component" value="Chromosome"/>
</dbReference>
<dbReference type="InterPro" id="IPR044751">
    <property type="entry name" value="Ion_transp-like_CBS"/>
</dbReference>
<evidence type="ECO:0000256" key="2">
    <source>
        <dbReference type="ARBA" id="ARBA00022475"/>
    </source>
</evidence>
<dbReference type="Pfam" id="PF00571">
    <property type="entry name" value="CBS"/>
    <property type="match status" value="2"/>
</dbReference>
<name>A0A0X8JR83_9BACT</name>
<dbReference type="GO" id="GO:0005886">
    <property type="term" value="C:plasma membrane"/>
    <property type="evidence" value="ECO:0007669"/>
    <property type="project" value="UniProtKB-SubCell"/>
</dbReference>
<dbReference type="FunFam" id="3.10.580.10:FF:000002">
    <property type="entry name" value="Magnesium/cobalt efflux protein CorC"/>
    <property type="match status" value="1"/>
</dbReference>
<dbReference type="InterPro" id="IPR051676">
    <property type="entry name" value="UPF0053_domain"/>
</dbReference>
<dbReference type="InterPro" id="IPR016169">
    <property type="entry name" value="FAD-bd_PCMH_sub2"/>
</dbReference>
<keyword evidence="14" id="KW-1185">Reference proteome</keyword>
<dbReference type="GO" id="GO:0050660">
    <property type="term" value="F:flavin adenine dinucleotide binding"/>
    <property type="evidence" value="ECO:0007669"/>
    <property type="project" value="InterPro"/>
</dbReference>
<dbReference type="PROSITE" id="PS51371">
    <property type="entry name" value="CBS"/>
    <property type="match status" value="2"/>
</dbReference>
<dbReference type="PROSITE" id="PS51846">
    <property type="entry name" value="CNNM"/>
    <property type="match status" value="1"/>
</dbReference>
<keyword evidence="6 8" id="KW-0129">CBS domain</keyword>